<feature type="region of interest" description="Disordered" evidence="6">
    <location>
        <begin position="1"/>
        <end position="24"/>
    </location>
</feature>
<evidence type="ECO:0000256" key="4">
    <source>
        <dbReference type="ARBA" id="ARBA00023235"/>
    </source>
</evidence>
<dbReference type="Proteomes" id="UP001465755">
    <property type="component" value="Unassembled WGS sequence"/>
</dbReference>
<name>A0AAW1PJG0_9CHLO</name>
<dbReference type="FunFam" id="3.10.50.40:FF:000006">
    <property type="entry name" value="Peptidyl-prolyl cis-trans isomerase"/>
    <property type="match status" value="1"/>
</dbReference>
<comment type="catalytic activity">
    <reaction evidence="1 5">
        <text>[protein]-peptidylproline (omega=180) = [protein]-peptidylproline (omega=0)</text>
        <dbReference type="Rhea" id="RHEA:16237"/>
        <dbReference type="Rhea" id="RHEA-COMP:10747"/>
        <dbReference type="Rhea" id="RHEA-COMP:10748"/>
        <dbReference type="ChEBI" id="CHEBI:83833"/>
        <dbReference type="ChEBI" id="CHEBI:83834"/>
        <dbReference type="EC" id="5.2.1.8"/>
    </reaction>
</comment>
<dbReference type="PROSITE" id="PS50059">
    <property type="entry name" value="FKBP_PPIASE"/>
    <property type="match status" value="1"/>
</dbReference>
<gene>
    <name evidence="8" type="ORF">WJX73_008359</name>
</gene>
<dbReference type="EMBL" id="JALJOQ010000026">
    <property type="protein sequence ID" value="KAK9808204.1"/>
    <property type="molecule type" value="Genomic_DNA"/>
</dbReference>
<dbReference type="Gene3D" id="3.10.50.40">
    <property type="match status" value="1"/>
</dbReference>
<dbReference type="Pfam" id="PF00254">
    <property type="entry name" value="FKBP_C"/>
    <property type="match status" value="1"/>
</dbReference>
<protein>
    <recommendedName>
        <fullName evidence="2 5">peptidylprolyl isomerase</fullName>
        <ecNumber evidence="2 5">5.2.1.8</ecNumber>
    </recommendedName>
</protein>
<dbReference type="PANTHER" id="PTHR47833">
    <property type="entry name" value="PHOTOSYNTHETIC NDH SUBUNIT OF LUMENAL LOCATION 4, CHLOROPLASTIC"/>
    <property type="match status" value="1"/>
</dbReference>
<organism evidence="8 9">
    <name type="scientific">Symbiochloris irregularis</name>
    <dbReference type="NCBI Taxonomy" id="706552"/>
    <lineage>
        <taxon>Eukaryota</taxon>
        <taxon>Viridiplantae</taxon>
        <taxon>Chlorophyta</taxon>
        <taxon>core chlorophytes</taxon>
        <taxon>Trebouxiophyceae</taxon>
        <taxon>Trebouxiales</taxon>
        <taxon>Trebouxiaceae</taxon>
        <taxon>Symbiochloris</taxon>
    </lineage>
</organism>
<dbReference type="GO" id="GO:0009507">
    <property type="term" value="C:chloroplast"/>
    <property type="evidence" value="ECO:0007669"/>
    <property type="project" value="InterPro"/>
</dbReference>
<dbReference type="EC" id="5.2.1.8" evidence="2 5"/>
<accession>A0AAW1PJG0</accession>
<proteinExistence type="predicted"/>
<dbReference type="InterPro" id="IPR046357">
    <property type="entry name" value="PPIase_dom_sf"/>
</dbReference>
<dbReference type="InterPro" id="IPR044183">
    <property type="entry name" value="PNSL4/FKBP13-like"/>
</dbReference>
<reference evidence="8 9" key="1">
    <citation type="journal article" date="2024" name="Nat. Commun.">
        <title>Phylogenomics reveals the evolutionary origins of lichenization in chlorophyte algae.</title>
        <authorList>
            <person name="Puginier C."/>
            <person name="Libourel C."/>
            <person name="Otte J."/>
            <person name="Skaloud P."/>
            <person name="Haon M."/>
            <person name="Grisel S."/>
            <person name="Petersen M."/>
            <person name="Berrin J.G."/>
            <person name="Delaux P.M."/>
            <person name="Dal Grande F."/>
            <person name="Keller J."/>
        </authorList>
    </citation>
    <scope>NUCLEOTIDE SEQUENCE [LARGE SCALE GENOMIC DNA]</scope>
    <source>
        <strain evidence="8 9">SAG 2036</strain>
    </source>
</reference>
<dbReference type="PANTHER" id="PTHR47833:SF2">
    <property type="entry name" value="PEPTIDYLPROLYL ISOMERASE"/>
    <property type="match status" value="1"/>
</dbReference>
<evidence type="ECO:0000256" key="3">
    <source>
        <dbReference type="ARBA" id="ARBA00023110"/>
    </source>
</evidence>
<feature type="domain" description="PPIase FKBP-type" evidence="7">
    <location>
        <begin position="76"/>
        <end position="171"/>
    </location>
</feature>
<evidence type="ECO:0000313" key="8">
    <source>
        <dbReference type="EMBL" id="KAK9808204.1"/>
    </source>
</evidence>
<keyword evidence="4 5" id="KW-0413">Isomerase</keyword>
<comment type="caution">
    <text evidence="8">The sequence shown here is derived from an EMBL/GenBank/DDBJ whole genome shotgun (WGS) entry which is preliminary data.</text>
</comment>
<keyword evidence="3 5" id="KW-0697">Rotamase</keyword>
<evidence type="ECO:0000256" key="6">
    <source>
        <dbReference type="SAM" id="MobiDB-lite"/>
    </source>
</evidence>
<evidence type="ECO:0000256" key="1">
    <source>
        <dbReference type="ARBA" id="ARBA00000971"/>
    </source>
</evidence>
<sequence>MTQITPRDVFRVPNQEPAGEQHNPTRRQVALAGCALGLFVHQGLADSAEACDLQKTASGIQYCDLRPGSGASPKQGQMIRCHYEGRLVSNNAVFDSSYERRRPLNFKVGAQQVIKGWDIGILGGEGLPAMQEGGKRRLIIPPELGYGARGAGGIIPPNAALQFDVELLGRR</sequence>
<evidence type="ECO:0000259" key="7">
    <source>
        <dbReference type="PROSITE" id="PS50059"/>
    </source>
</evidence>
<dbReference type="GO" id="GO:0003755">
    <property type="term" value="F:peptidyl-prolyl cis-trans isomerase activity"/>
    <property type="evidence" value="ECO:0007669"/>
    <property type="project" value="UniProtKB-KW"/>
</dbReference>
<evidence type="ECO:0000313" key="9">
    <source>
        <dbReference type="Proteomes" id="UP001465755"/>
    </source>
</evidence>
<dbReference type="InterPro" id="IPR001179">
    <property type="entry name" value="PPIase_FKBP_dom"/>
</dbReference>
<keyword evidence="9" id="KW-1185">Reference proteome</keyword>
<evidence type="ECO:0000256" key="5">
    <source>
        <dbReference type="PROSITE-ProRule" id="PRU00277"/>
    </source>
</evidence>
<dbReference type="SUPFAM" id="SSF54534">
    <property type="entry name" value="FKBP-like"/>
    <property type="match status" value="1"/>
</dbReference>
<evidence type="ECO:0000256" key="2">
    <source>
        <dbReference type="ARBA" id="ARBA00013194"/>
    </source>
</evidence>
<dbReference type="AlphaFoldDB" id="A0AAW1PJG0"/>